<proteinExistence type="predicted"/>
<name>A0A8S5UEF2_9CAUD</name>
<reference evidence="2" key="1">
    <citation type="journal article" date="2021" name="Proc. Natl. Acad. Sci. U.S.A.">
        <title>A Catalog of Tens of Thousands of Viruses from Human Metagenomes Reveals Hidden Associations with Chronic Diseases.</title>
        <authorList>
            <person name="Tisza M.J."/>
            <person name="Buck C.B."/>
        </authorList>
    </citation>
    <scope>NUCLEOTIDE SEQUENCE</scope>
    <source>
        <strain evidence="2">CtjVy23</strain>
    </source>
</reference>
<evidence type="ECO:0000313" key="2">
    <source>
        <dbReference type="EMBL" id="DAF92820.1"/>
    </source>
</evidence>
<accession>A0A8S5UEF2</accession>
<feature type="region of interest" description="Disordered" evidence="1">
    <location>
        <begin position="112"/>
        <end position="204"/>
    </location>
</feature>
<evidence type="ECO:0000256" key="1">
    <source>
        <dbReference type="SAM" id="MobiDB-lite"/>
    </source>
</evidence>
<feature type="compositionally biased region" description="Low complexity" evidence="1">
    <location>
        <begin position="169"/>
        <end position="190"/>
    </location>
</feature>
<feature type="compositionally biased region" description="Polar residues" evidence="1">
    <location>
        <begin position="141"/>
        <end position="150"/>
    </location>
</feature>
<dbReference type="EMBL" id="BK016074">
    <property type="protein sequence ID" value="DAF92820.1"/>
    <property type="molecule type" value="Genomic_DNA"/>
</dbReference>
<organism evidence="2">
    <name type="scientific">Podoviridae sp. ctjVy23</name>
    <dbReference type="NCBI Taxonomy" id="2825271"/>
    <lineage>
        <taxon>Viruses</taxon>
        <taxon>Duplodnaviria</taxon>
        <taxon>Heunggongvirae</taxon>
        <taxon>Uroviricota</taxon>
        <taxon>Caudoviricetes</taxon>
    </lineage>
</organism>
<sequence length="238" mass="26316">MAEYTTTIRTICESLADPQVLSTGKTVDKIIENAIPSIFPDVFGFLFDEKEAEKRILRHFYLREIAFETPALWQLEINNVLAENKDKYNALYSVFNDKNLKIFDTDATTEERARKTTDGGNLSAHTSATQNSTNSNTSETVDQYSETPQGGLSDVKSGKYLTTADVKNGTESGQNSGTSSSDSTQETTNSGTEDETVTRSGRSGRSAAELLNANIKDLQTLYQVMFDDLAPCFCFLYN</sequence>
<protein>
    <submittedName>
        <fullName evidence="2">Lower collar protein</fullName>
    </submittedName>
</protein>
<feature type="compositionally biased region" description="Low complexity" evidence="1">
    <location>
        <begin position="123"/>
        <end position="140"/>
    </location>
</feature>